<accession>A0A2T2WT22</accession>
<proteinExistence type="predicted"/>
<dbReference type="Proteomes" id="UP000242972">
    <property type="component" value="Unassembled WGS sequence"/>
</dbReference>
<evidence type="ECO:0000313" key="2">
    <source>
        <dbReference type="Proteomes" id="UP000242972"/>
    </source>
</evidence>
<sequence length="178" mass="20075">MVRQTVGVIRVILKGSEPCNPDNEVLQGLQETIESQMHGSKLIRKDLDDEVIYFFEDKKIAWSIGTQGLDVFFGYQALKGGQAKKVFDTLRKYVPLKMGTMEFRYFGTIYHSDQRGLINNATETLRDIFPDNGTLEFAPSLSWQSADGQQFMGFSLYPIIKRAVKPLALAMGISGARR</sequence>
<evidence type="ECO:0000313" key="1">
    <source>
        <dbReference type="EMBL" id="PSR25399.1"/>
    </source>
</evidence>
<organism evidence="1 2">
    <name type="scientific">Sulfobacillus benefaciens</name>
    <dbReference type="NCBI Taxonomy" id="453960"/>
    <lineage>
        <taxon>Bacteria</taxon>
        <taxon>Bacillati</taxon>
        <taxon>Bacillota</taxon>
        <taxon>Clostridia</taxon>
        <taxon>Eubacteriales</taxon>
        <taxon>Clostridiales Family XVII. Incertae Sedis</taxon>
        <taxon>Sulfobacillus</taxon>
    </lineage>
</organism>
<protein>
    <submittedName>
        <fullName evidence="1">Uncharacterized protein</fullName>
    </submittedName>
</protein>
<comment type="caution">
    <text evidence="1">The sequence shown here is derived from an EMBL/GenBank/DDBJ whole genome shotgun (WGS) entry which is preliminary data.</text>
</comment>
<gene>
    <name evidence="1" type="ORF">C7B46_20665</name>
</gene>
<feature type="non-terminal residue" evidence="1">
    <location>
        <position position="178"/>
    </location>
</feature>
<name>A0A2T2WT22_9FIRM</name>
<reference evidence="1 2" key="1">
    <citation type="journal article" date="2014" name="BMC Genomics">
        <title>Comparison of environmental and isolate Sulfobacillus genomes reveals diverse carbon, sulfur, nitrogen, and hydrogen metabolisms.</title>
        <authorList>
            <person name="Justice N.B."/>
            <person name="Norman A."/>
            <person name="Brown C.T."/>
            <person name="Singh A."/>
            <person name="Thomas B.C."/>
            <person name="Banfield J.F."/>
        </authorList>
    </citation>
    <scope>NUCLEOTIDE SEQUENCE [LARGE SCALE GENOMIC DNA]</scope>
    <source>
        <strain evidence="1">AMDSBA4</strain>
    </source>
</reference>
<dbReference type="AlphaFoldDB" id="A0A2T2WT22"/>
<dbReference type="EMBL" id="PXYW01000152">
    <property type="protein sequence ID" value="PSR25399.1"/>
    <property type="molecule type" value="Genomic_DNA"/>
</dbReference>